<sequence>MNANDDYRHDDHDEDDYRYDEDGCRHDEDDRRHDDFAAADAVDETDDADEEEDVLDLGLAAFYEEMDERSCREFDEAVERDRRRAERARIEDMRAVDRMQRGARRRALPSYDGDIPLAVRDESLHYHVQLCFEHEYTDAYIRNLVMQICRTICAAVEVMRARQTGSSLAKYVRPECIRRIETMRSVLEGNPDQLPAPALRLRYAPVMPRLVHAMMLNEQTLEISIHITLGATPHCGNMRLVRHGSRWVCDMIDLG</sequence>
<dbReference type="OrthoDB" id="3238427at2"/>
<evidence type="ECO:0000313" key="3">
    <source>
        <dbReference type="Proteomes" id="UP000028995"/>
    </source>
</evidence>
<comment type="caution">
    <text evidence="2">The sequence shown here is derived from an EMBL/GenBank/DDBJ whole genome shotgun (WGS) entry which is preliminary data.</text>
</comment>
<name>A0A087AEC9_9BIFI</name>
<proteinExistence type="predicted"/>
<organism evidence="2 3">
    <name type="scientific">Bifidobacterium choerinum</name>
    <dbReference type="NCBI Taxonomy" id="35760"/>
    <lineage>
        <taxon>Bacteria</taxon>
        <taxon>Bacillati</taxon>
        <taxon>Actinomycetota</taxon>
        <taxon>Actinomycetes</taxon>
        <taxon>Bifidobacteriales</taxon>
        <taxon>Bifidobacteriaceae</taxon>
        <taxon>Bifidobacterium</taxon>
    </lineage>
</organism>
<dbReference type="Pfam" id="PF20060">
    <property type="entry name" value="DUF6459"/>
    <property type="match status" value="1"/>
</dbReference>
<dbReference type="STRING" id="35760.BCHO_1158"/>
<feature type="compositionally biased region" description="Basic and acidic residues" evidence="1">
    <location>
        <begin position="20"/>
        <end position="33"/>
    </location>
</feature>
<feature type="region of interest" description="Disordered" evidence="1">
    <location>
        <begin position="1"/>
        <end position="33"/>
    </location>
</feature>
<dbReference type="Proteomes" id="UP000028995">
    <property type="component" value="Unassembled WGS sequence"/>
</dbReference>
<gene>
    <name evidence="2" type="ORF">BCHO_1158</name>
</gene>
<dbReference type="eggNOG" id="ENOG5032AI7">
    <property type="taxonomic scope" value="Bacteria"/>
</dbReference>
<evidence type="ECO:0000313" key="2">
    <source>
        <dbReference type="EMBL" id="KFI57129.1"/>
    </source>
</evidence>
<dbReference type="RefSeq" id="WP_024541287.1">
    <property type="nucleotide sequence ID" value="NZ_JGYU01000006.1"/>
</dbReference>
<dbReference type="EMBL" id="JGYU01000006">
    <property type="protein sequence ID" value="KFI57129.1"/>
    <property type="molecule type" value="Genomic_DNA"/>
</dbReference>
<dbReference type="AlphaFoldDB" id="A0A087AEC9"/>
<keyword evidence="3" id="KW-1185">Reference proteome</keyword>
<reference evidence="2 3" key="1">
    <citation type="submission" date="2014-03" db="EMBL/GenBank/DDBJ databases">
        <title>Genomics of Bifidobacteria.</title>
        <authorList>
            <person name="Ventura M."/>
            <person name="Milani C."/>
            <person name="Lugli G.A."/>
        </authorList>
    </citation>
    <scope>NUCLEOTIDE SEQUENCE [LARGE SCALE GENOMIC DNA]</scope>
    <source>
        <strain evidence="2 3">LMG 10510</strain>
    </source>
</reference>
<protein>
    <submittedName>
        <fullName evidence="2">Uncharacterized protein</fullName>
    </submittedName>
</protein>
<feature type="compositionally biased region" description="Basic and acidic residues" evidence="1">
    <location>
        <begin position="1"/>
        <end position="11"/>
    </location>
</feature>
<accession>A0A087AEC9</accession>
<dbReference type="InterPro" id="IPR045596">
    <property type="entry name" value="DUF6459"/>
</dbReference>
<evidence type="ECO:0000256" key="1">
    <source>
        <dbReference type="SAM" id="MobiDB-lite"/>
    </source>
</evidence>